<sequence>MFLPHDGERRRDLRTWTLDRKRLGWVCLVRRLTLLSLQWLSLLACLGRILGSLLQDVDFQRKRGDEQKPTMHVMDTDEWCKRHIMRSPLPSLLHPLVR</sequence>
<evidence type="ECO:0000313" key="1">
    <source>
        <dbReference type="EMBL" id="KAJ1362831.1"/>
    </source>
</evidence>
<accession>A0AAD5QWT8</accession>
<evidence type="ECO:0000313" key="2">
    <source>
        <dbReference type="Proteomes" id="UP001196413"/>
    </source>
</evidence>
<keyword evidence="2" id="KW-1185">Reference proteome</keyword>
<dbReference type="EMBL" id="JAHQIW010004547">
    <property type="protein sequence ID" value="KAJ1362831.1"/>
    <property type="molecule type" value="Genomic_DNA"/>
</dbReference>
<protein>
    <submittedName>
        <fullName evidence="1">Uncharacterized protein</fullName>
    </submittedName>
</protein>
<reference evidence="1" key="1">
    <citation type="submission" date="2021-06" db="EMBL/GenBank/DDBJ databases">
        <title>Parelaphostrongylus tenuis whole genome reference sequence.</title>
        <authorList>
            <person name="Garwood T.J."/>
            <person name="Larsen P.A."/>
            <person name="Fountain-Jones N.M."/>
            <person name="Garbe J.R."/>
            <person name="Macchietto M.G."/>
            <person name="Kania S.A."/>
            <person name="Gerhold R.W."/>
            <person name="Richards J.E."/>
            <person name="Wolf T.M."/>
        </authorList>
    </citation>
    <scope>NUCLEOTIDE SEQUENCE</scope>
    <source>
        <strain evidence="1">MNPRO001-30</strain>
        <tissue evidence="1">Meninges</tissue>
    </source>
</reference>
<gene>
    <name evidence="1" type="ORF">KIN20_022523</name>
</gene>
<dbReference type="Proteomes" id="UP001196413">
    <property type="component" value="Unassembled WGS sequence"/>
</dbReference>
<name>A0AAD5QWT8_PARTN</name>
<proteinExistence type="predicted"/>
<organism evidence="1 2">
    <name type="scientific">Parelaphostrongylus tenuis</name>
    <name type="common">Meningeal worm</name>
    <dbReference type="NCBI Taxonomy" id="148309"/>
    <lineage>
        <taxon>Eukaryota</taxon>
        <taxon>Metazoa</taxon>
        <taxon>Ecdysozoa</taxon>
        <taxon>Nematoda</taxon>
        <taxon>Chromadorea</taxon>
        <taxon>Rhabditida</taxon>
        <taxon>Rhabditina</taxon>
        <taxon>Rhabditomorpha</taxon>
        <taxon>Strongyloidea</taxon>
        <taxon>Metastrongylidae</taxon>
        <taxon>Parelaphostrongylus</taxon>
    </lineage>
</organism>
<comment type="caution">
    <text evidence="1">The sequence shown here is derived from an EMBL/GenBank/DDBJ whole genome shotgun (WGS) entry which is preliminary data.</text>
</comment>
<dbReference type="AlphaFoldDB" id="A0AAD5QWT8"/>